<reference evidence="2" key="1">
    <citation type="journal article" date="2019" name="Nat. Commun.">
        <title>The genome of broomcorn millet.</title>
        <authorList>
            <person name="Zou C."/>
            <person name="Miki D."/>
            <person name="Li D."/>
            <person name="Tang Q."/>
            <person name="Xiao L."/>
            <person name="Rajput S."/>
            <person name="Deng P."/>
            <person name="Jia W."/>
            <person name="Huang R."/>
            <person name="Zhang M."/>
            <person name="Sun Y."/>
            <person name="Hu J."/>
            <person name="Fu X."/>
            <person name="Schnable P.S."/>
            <person name="Li F."/>
            <person name="Zhang H."/>
            <person name="Feng B."/>
            <person name="Zhu X."/>
            <person name="Liu R."/>
            <person name="Schnable J.C."/>
            <person name="Zhu J.-K."/>
            <person name="Zhang H."/>
        </authorList>
    </citation>
    <scope>NUCLEOTIDE SEQUENCE [LARGE SCALE GENOMIC DNA]</scope>
</reference>
<name>A0A3L6RFM2_PANMI</name>
<keyword evidence="2" id="KW-1185">Reference proteome</keyword>
<evidence type="ECO:0000313" key="1">
    <source>
        <dbReference type="EMBL" id="RLN03377.1"/>
    </source>
</evidence>
<accession>A0A3L6RFM2</accession>
<dbReference type="STRING" id="4540.A0A3L6RFM2"/>
<evidence type="ECO:0000313" key="2">
    <source>
        <dbReference type="Proteomes" id="UP000275267"/>
    </source>
</evidence>
<dbReference type="OrthoDB" id="45007at2759"/>
<dbReference type="EMBL" id="PQIB02000008">
    <property type="protein sequence ID" value="RLN03377.1"/>
    <property type="molecule type" value="Genomic_DNA"/>
</dbReference>
<organism evidence="1 2">
    <name type="scientific">Panicum miliaceum</name>
    <name type="common">Proso millet</name>
    <name type="synonym">Broomcorn millet</name>
    <dbReference type="NCBI Taxonomy" id="4540"/>
    <lineage>
        <taxon>Eukaryota</taxon>
        <taxon>Viridiplantae</taxon>
        <taxon>Streptophyta</taxon>
        <taxon>Embryophyta</taxon>
        <taxon>Tracheophyta</taxon>
        <taxon>Spermatophyta</taxon>
        <taxon>Magnoliopsida</taxon>
        <taxon>Liliopsida</taxon>
        <taxon>Poales</taxon>
        <taxon>Poaceae</taxon>
        <taxon>PACMAD clade</taxon>
        <taxon>Panicoideae</taxon>
        <taxon>Panicodae</taxon>
        <taxon>Paniceae</taxon>
        <taxon>Panicinae</taxon>
        <taxon>Panicum</taxon>
        <taxon>Panicum sect. Panicum</taxon>
    </lineage>
</organism>
<proteinExistence type="predicted"/>
<sequence length="63" mass="6872">MTSEKGHYSGTMNGTIFVVAAGGGGHLSDYTTAIPRWSIFRDRDYRDVLSCVHDSCFPTTLAT</sequence>
<gene>
    <name evidence="1" type="ORF">C2845_PM13G23580</name>
</gene>
<protein>
    <submittedName>
        <fullName evidence="1">Uncharacterized protein</fullName>
    </submittedName>
</protein>
<dbReference type="AlphaFoldDB" id="A0A3L6RFM2"/>
<comment type="caution">
    <text evidence="1">The sequence shown here is derived from an EMBL/GenBank/DDBJ whole genome shotgun (WGS) entry which is preliminary data.</text>
</comment>
<dbReference type="Proteomes" id="UP000275267">
    <property type="component" value="Unassembled WGS sequence"/>
</dbReference>